<gene>
    <name evidence="1" type="ORF">B1992_14740</name>
</gene>
<dbReference type="AlphaFoldDB" id="A0A7V8GK31"/>
<dbReference type="Proteomes" id="UP000462066">
    <property type="component" value="Unassembled WGS sequence"/>
</dbReference>
<evidence type="ECO:0000313" key="2">
    <source>
        <dbReference type="Proteomes" id="UP000462066"/>
    </source>
</evidence>
<name>A0A7V8GK31_9GAMM</name>
<comment type="caution">
    <text evidence="1">The sequence shown here is derived from an EMBL/GenBank/DDBJ whole genome shotgun (WGS) entry which is preliminary data.</text>
</comment>
<organism evidence="1 2">
    <name type="scientific">Pseudoxanthomonas broegbernensis</name>
    <dbReference type="NCBI Taxonomy" id="83619"/>
    <lineage>
        <taxon>Bacteria</taxon>
        <taxon>Pseudomonadati</taxon>
        <taxon>Pseudomonadota</taxon>
        <taxon>Gammaproteobacteria</taxon>
        <taxon>Lysobacterales</taxon>
        <taxon>Lysobacteraceae</taxon>
        <taxon>Pseudoxanthomonas</taxon>
    </lineage>
</organism>
<evidence type="ECO:0000313" key="1">
    <source>
        <dbReference type="EMBL" id="KAF1684699.1"/>
    </source>
</evidence>
<dbReference type="EMBL" id="MWIP01000025">
    <property type="protein sequence ID" value="KAF1684699.1"/>
    <property type="molecule type" value="Genomic_DNA"/>
</dbReference>
<accession>A0A7V8GK31</accession>
<protein>
    <submittedName>
        <fullName evidence="1">Uncharacterized protein</fullName>
    </submittedName>
</protein>
<reference evidence="1 2" key="1">
    <citation type="submission" date="2017-10" db="EMBL/GenBank/DDBJ databases">
        <title>Whole genome sequencing of Pseudoxanthomonas broegbernensis DSM 12573(T).</title>
        <authorList>
            <person name="Kumar S."/>
            <person name="Bansal K."/>
            <person name="Kaur A."/>
            <person name="Patil P."/>
            <person name="Sharma S."/>
            <person name="Patil P.B."/>
        </authorList>
    </citation>
    <scope>NUCLEOTIDE SEQUENCE [LARGE SCALE GENOMIC DNA]</scope>
    <source>
        <strain evidence="1 2">DSM 12573</strain>
    </source>
</reference>
<keyword evidence="2" id="KW-1185">Reference proteome</keyword>
<proteinExistence type="predicted"/>
<sequence>MRDEPDLAALRDELAAVLKDIGEFASEQRLDGFAKCFERALEDLFAESDFNGFHKDLANPELIPLIAIQLLSAAQSAWVFGGMGSWNDLGFEGEVQDRYEQLSEALYSIINQAIVGATNSSAPQLRSSVGVRAAGGAAKQRPWWKIFG</sequence>